<feature type="transmembrane region" description="Helical" evidence="2">
    <location>
        <begin position="46"/>
        <end position="65"/>
    </location>
</feature>
<dbReference type="EMBL" id="JAALAA010000010">
    <property type="protein sequence ID" value="NGN93728.1"/>
    <property type="molecule type" value="Genomic_DNA"/>
</dbReference>
<keyword evidence="2" id="KW-1133">Transmembrane helix</keyword>
<keyword evidence="2" id="KW-0812">Transmembrane</keyword>
<keyword evidence="4" id="KW-1185">Reference proteome</keyword>
<feature type="compositionally biased region" description="Basic and acidic residues" evidence="1">
    <location>
        <begin position="13"/>
        <end position="26"/>
    </location>
</feature>
<reference evidence="3 4" key="1">
    <citation type="submission" date="2020-02" db="EMBL/GenBank/DDBJ databases">
        <title>Whole-genome analyses of novel actinobacteria.</title>
        <authorList>
            <person name="Sahin N."/>
        </authorList>
    </citation>
    <scope>NUCLEOTIDE SEQUENCE [LARGE SCALE GENOMIC DNA]</scope>
    <source>
        <strain evidence="3 4">KC13</strain>
    </source>
</reference>
<feature type="transmembrane region" description="Helical" evidence="2">
    <location>
        <begin position="181"/>
        <end position="203"/>
    </location>
</feature>
<sequence length="253" mass="27084">MSPTSETPADGSADDRADQHHDHNHPTVDTVEAVVRRQMAAGLGGVRGMLEAGVPGLVFTIAWLVVKDLKVALIASAASAAIFLVVRLVQRSSLQYVGNAIFGILIGFAVVRLAQSMGGSAEEQALAYFLPGILISLGYTVVVGGLCLIGWPIFGFFIGVASGDPLEWHQDKQIVKLCTRLTWLFLAPGAIGAAIQGPIWFLAWSGAIDRDWAILALGILRTGLGWALRIACYGTMIWLLARNHTPVQQTQTQ</sequence>
<dbReference type="Proteomes" id="UP000483261">
    <property type="component" value="Unassembled WGS sequence"/>
</dbReference>
<accession>A0A6M1R831</accession>
<feature type="transmembrane region" description="Helical" evidence="2">
    <location>
        <begin position="223"/>
        <end position="241"/>
    </location>
</feature>
<feature type="transmembrane region" description="Helical" evidence="2">
    <location>
        <begin position="127"/>
        <end position="160"/>
    </location>
</feature>
<dbReference type="AlphaFoldDB" id="A0A6M1R831"/>
<evidence type="ECO:0000313" key="3">
    <source>
        <dbReference type="EMBL" id="NGN93728.1"/>
    </source>
</evidence>
<feature type="region of interest" description="Disordered" evidence="1">
    <location>
        <begin position="1"/>
        <end position="28"/>
    </location>
</feature>
<feature type="transmembrane region" description="Helical" evidence="2">
    <location>
        <begin position="96"/>
        <end position="115"/>
    </location>
</feature>
<proteinExistence type="predicted"/>
<keyword evidence="2" id="KW-0472">Membrane</keyword>
<dbReference type="InterPro" id="IPR016566">
    <property type="entry name" value="UCP010219"/>
</dbReference>
<evidence type="ECO:0000256" key="2">
    <source>
        <dbReference type="SAM" id="Phobius"/>
    </source>
</evidence>
<evidence type="ECO:0000256" key="1">
    <source>
        <dbReference type="SAM" id="MobiDB-lite"/>
    </source>
</evidence>
<dbReference type="RefSeq" id="WP_165111462.1">
    <property type="nucleotide sequence ID" value="NZ_JAALAA010000010.1"/>
</dbReference>
<protein>
    <submittedName>
        <fullName evidence="3">DUF3159 domain-containing protein</fullName>
    </submittedName>
</protein>
<dbReference type="Pfam" id="PF11361">
    <property type="entry name" value="DUF3159"/>
    <property type="match status" value="1"/>
</dbReference>
<evidence type="ECO:0000313" key="4">
    <source>
        <dbReference type="Proteomes" id="UP000483261"/>
    </source>
</evidence>
<organism evidence="3 4">
    <name type="scientific">Nocardioides turkmenicus</name>
    <dbReference type="NCBI Taxonomy" id="2711220"/>
    <lineage>
        <taxon>Bacteria</taxon>
        <taxon>Bacillati</taxon>
        <taxon>Actinomycetota</taxon>
        <taxon>Actinomycetes</taxon>
        <taxon>Propionibacteriales</taxon>
        <taxon>Nocardioidaceae</taxon>
        <taxon>Nocardioides</taxon>
    </lineage>
</organism>
<gene>
    <name evidence="3" type="ORF">G5C66_13365</name>
</gene>
<comment type="caution">
    <text evidence="3">The sequence shown here is derived from an EMBL/GenBank/DDBJ whole genome shotgun (WGS) entry which is preliminary data.</text>
</comment>
<name>A0A6M1R831_9ACTN</name>
<feature type="transmembrane region" description="Helical" evidence="2">
    <location>
        <begin position="71"/>
        <end position="89"/>
    </location>
</feature>